<accession>A0ABT3CTD7</accession>
<comment type="caution">
    <text evidence="1">The sequence shown here is derived from an EMBL/GenBank/DDBJ whole genome shotgun (WGS) entry which is preliminary data.</text>
</comment>
<protein>
    <recommendedName>
        <fullName evidence="3">FlgN protein</fullName>
    </recommendedName>
</protein>
<organism evidence="1 2">
    <name type="scientific">Reichenbachiella ulvae</name>
    <dbReference type="NCBI Taxonomy" id="2980104"/>
    <lineage>
        <taxon>Bacteria</taxon>
        <taxon>Pseudomonadati</taxon>
        <taxon>Bacteroidota</taxon>
        <taxon>Cytophagia</taxon>
        <taxon>Cytophagales</taxon>
        <taxon>Reichenbachiellaceae</taxon>
        <taxon>Reichenbachiella</taxon>
    </lineage>
</organism>
<name>A0ABT3CTD7_9BACT</name>
<sequence length="143" mass="16539">MASKFRLKNISTYIQGVSSSDQLNLLQRNKEILRHLSYLESLLVEHEIITDLINESSSSKLWPLLTEYDSNQAIVNIQKELSLSEEPTVSDTVQDTSILDNKEYLSQVQWSRLKVLRLIQINQAIHLQIERSMKELKKAIEEA</sequence>
<proteinExistence type="predicted"/>
<reference evidence="1 2" key="1">
    <citation type="submission" date="2022-10" db="EMBL/GenBank/DDBJ databases">
        <title>Comparative genomics and taxonomic characterization of three novel marine species of genus Reichenbachiella exhibiting antioxidant and polysaccharide degradation activities.</title>
        <authorList>
            <person name="Muhammad N."/>
            <person name="Lee Y.-J."/>
            <person name="Ko J."/>
            <person name="Kim S.-G."/>
        </authorList>
    </citation>
    <scope>NUCLEOTIDE SEQUENCE [LARGE SCALE GENOMIC DNA]</scope>
    <source>
        <strain evidence="1 2">ABR2-5</strain>
    </source>
</reference>
<dbReference type="Proteomes" id="UP001300692">
    <property type="component" value="Unassembled WGS sequence"/>
</dbReference>
<evidence type="ECO:0000313" key="2">
    <source>
        <dbReference type="Proteomes" id="UP001300692"/>
    </source>
</evidence>
<gene>
    <name evidence="1" type="ORF">N7U62_07515</name>
</gene>
<evidence type="ECO:0008006" key="3">
    <source>
        <dbReference type="Google" id="ProtNLM"/>
    </source>
</evidence>
<evidence type="ECO:0000313" key="1">
    <source>
        <dbReference type="EMBL" id="MCV9386503.1"/>
    </source>
</evidence>
<dbReference type="RefSeq" id="WP_264137303.1">
    <property type="nucleotide sequence ID" value="NZ_JAOYOD010000001.1"/>
</dbReference>
<dbReference type="EMBL" id="JAOYOD010000001">
    <property type="protein sequence ID" value="MCV9386503.1"/>
    <property type="molecule type" value="Genomic_DNA"/>
</dbReference>
<keyword evidence="2" id="KW-1185">Reference proteome</keyword>